<dbReference type="InterPro" id="IPR005956">
    <property type="entry name" value="4OHPhenylPyrv_dOase"/>
</dbReference>
<evidence type="ECO:0000256" key="5">
    <source>
        <dbReference type="ARBA" id="ARBA00022490"/>
    </source>
</evidence>
<evidence type="ECO:0000256" key="9">
    <source>
        <dbReference type="ARBA" id="ARBA00023004"/>
    </source>
</evidence>
<protein>
    <recommendedName>
        <fullName evidence="4">4-hydroxyphenylpyruvate dioxygenase</fullName>
        <ecNumber evidence="4">1.13.11.27</ecNumber>
    </recommendedName>
</protein>
<evidence type="ECO:0000313" key="12">
    <source>
        <dbReference type="Ensembl" id="ENSSRHP00000015412.1"/>
    </source>
</evidence>
<accession>A0A673GPV8</accession>
<dbReference type="InterPro" id="IPR029068">
    <property type="entry name" value="Glyas_Bleomycin-R_OHBP_Dase"/>
</dbReference>
<keyword evidence="13" id="KW-1185">Reference proteome</keyword>
<keyword evidence="9" id="KW-0408">Iron</keyword>
<evidence type="ECO:0000256" key="6">
    <source>
        <dbReference type="ARBA" id="ARBA00022723"/>
    </source>
</evidence>
<dbReference type="PANTHER" id="PTHR11959">
    <property type="entry name" value="4-HYDROXYPHENYLPYRUVATE DIOXYGENASE"/>
    <property type="match status" value="1"/>
</dbReference>
<evidence type="ECO:0000256" key="3">
    <source>
        <dbReference type="ARBA" id="ARBA00005877"/>
    </source>
</evidence>
<evidence type="ECO:0000256" key="2">
    <source>
        <dbReference type="ARBA" id="ARBA00005162"/>
    </source>
</evidence>
<proteinExistence type="inferred from homology"/>
<evidence type="ECO:0000313" key="13">
    <source>
        <dbReference type="Proteomes" id="UP000472270"/>
    </source>
</evidence>
<reference evidence="12" key="2">
    <citation type="submission" date="2025-09" db="UniProtKB">
        <authorList>
            <consortium name="Ensembl"/>
        </authorList>
    </citation>
    <scope>IDENTIFICATION</scope>
</reference>
<dbReference type="Gene3D" id="3.10.180.10">
    <property type="entry name" value="2,3-Dihydroxybiphenyl 1,2-Dioxygenase, domain 1"/>
    <property type="match status" value="1"/>
</dbReference>
<dbReference type="PANTHER" id="PTHR11959:SF12">
    <property type="entry name" value="4-HYDROXYPHENYLPYRUVATE DIOXYGENASE"/>
    <property type="match status" value="1"/>
</dbReference>
<dbReference type="SUPFAM" id="SSF54593">
    <property type="entry name" value="Glyoxalase/Bleomycin resistance protein/Dihydroxybiphenyl dioxygenase"/>
    <property type="match status" value="1"/>
</dbReference>
<dbReference type="AlphaFoldDB" id="A0A673GPV8"/>
<keyword evidence="5" id="KW-0963">Cytoplasm</keyword>
<dbReference type="PROSITE" id="PS51819">
    <property type="entry name" value="VOC"/>
    <property type="match status" value="1"/>
</dbReference>
<organism evidence="12 13">
    <name type="scientific">Sinocyclocheilus rhinocerous</name>
    <dbReference type="NCBI Taxonomy" id="307959"/>
    <lineage>
        <taxon>Eukaryota</taxon>
        <taxon>Metazoa</taxon>
        <taxon>Chordata</taxon>
        <taxon>Craniata</taxon>
        <taxon>Vertebrata</taxon>
        <taxon>Euteleostomi</taxon>
        <taxon>Actinopterygii</taxon>
        <taxon>Neopterygii</taxon>
        <taxon>Teleostei</taxon>
        <taxon>Ostariophysi</taxon>
        <taxon>Cypriniformes</taxon>
        <taxon>Cyprinidae</taxon>
        <taxon>Cyprininae</taxon>
        <taxon>Sinocyclocheilus</taxon>
    </lineage>
</organism>
<dbReference type="InterPro" id="IPR037523">
    <property type="entry name" value="VOC_core"/>
</dbReference>
<dbReference type="Proteomes" id="UP000472270">
    <property type="component" value="Unassembled WGS sequence"/>
</dbReference>
<comment type="cofactor">
    <cofactor evidence="1">
        <name>Fe cation</name>
        <dbReference type="ChEBI" id="CHEBI:24875"/>
    </cofactor>
</comment>
<evidence type="ECO:0000256" key="8">
    <source>
        <dbReference type="ARBA" id="ARBA00022878"/>
    </source>
</evidence>
<dbReference type="InterPro" id="IPR041736">
    <property type="entry name" value="4OHPhenylPyrv_dOase_N"/>
</dbReference>
<dbReference type="CDD" id="cd08342">
    <property type="entry name" value="HPPD_N_like"/>
    <property type="match status" value="1"/>
</dbReference>
<dbReference type="GO" id="GO:0000139">
    <property type="term" value="C:Golgi membrane"/>
    <property type="evidence" value="ECO:0007669"/>
    <property type="project" value="TreeGrafter"/>
</dbReference>
<keyword evidence="10" id="KW-0585">Phenylalanine catabolism</keyword>
<evidence type="ECO:0000256" key="4">
    <source>
        <dbReference type="ARBA" id="ARBA00013222"/>
    </source>
</evidence>
<evidence type="ECO:0000259" key="11">
    <source>
        <dbReference type="PROSITE" id="PS51819"/>
    </source>
</evidence>
<keyword evidence="8" id="KW-0828">Tyrosine catabolism</keyword>
<dbReference type="EC" id="1.13.11.27" evidence="4"/>
<evidence type="ECO:0000256" key="1">
    <source>
        <dbReference type="ARBA" id="ARBA00001962"/>
    </source>
</evidence>
<reference evidence="12" key="1">
    <citation type="submission" date="2025-08" db="UniProtKB">
        <authorList>
            <consortium name="Ensembl"/>
        </authorList>
    </citation>
    <scope>IDENTIFICATION</scope>
</reference>
<dbReference type="GO" id="GO:0003868">
    <property type="term" value="F:4-hydroxyphenylpyruvate dioxygenase activity"/>
    <property type="evidence" value="ECO:0007669"/>
    <property type="project" value="UniProtKB-EC"/>
</dbReference>
<evidence type="ECO:0000256" key="10">
    <source>
        <dbReference type="ARBA" id="ARBA00023232"/>
    </source>
</evidence>
<evidence type="ECO:0000256" key="7">
    <source>
        <dbReference type="ARBA" id="ARBA00022737"/>
    </source>
</evidence>
<dbReference type="GO" id="GO:0006559">
    <property type="term" value="P:L-phenylalanine catabolic process"/>
    <property type="evidence" value="ECO:0007669"/>
    <property type="project" value="UniProtKB-KW"/>
</dbReference>
<keyword evidence="7" id="KW-0677">Repeat</keyword>
<dbReference type="GO" id="GO:0006572">
    <property type="term" value="P:L-tyrosine catabolic process"/>
    <property type="evidence" value="ECO:0007669"/>
    <property type="project" value="UniProtKB-KW"/>
</dbReference>
<comment type="similarity">
    <text evidence="3">Belongs to the 4HPPD family.</text>
</comment>
<name>A0A673GPV8_9TELE</name>
<dbReference type="GO" id="GO:0005789">
    <property type="term" value="C:endoplasmic reticulum membrane"/>
    <property type="evidence" value="ECO:0007669"/>
    <property type="project" value="TreeGrafter"/>
</dbReference>
<keyword evidence="6" id="KW-0479">Metal-binding</keyword>
<sequence>IAVIVFICQQHEQGRFVCFDHITFWVGNAKQAASYYCIKLGLEPLAYRGLETGSRDVVSHVVKQGKIIYVFTSALNPDHLVKHGDGVKDVALTVENCDFLVEQECIKCINIYSRYL</sequence>
<dbReference type="GO" id="GO:0046872">
    <property type="term" value="F:metal ion binding"/>
    <property type="evidence" value="ECO:0007669"/>
    <property type="project" value="UniProtKB-KW"/>
</dbReference>
<dbReference type="Ensembl" id="ENSSRHT00000015928.1">
    <property type="protein sequence ID" value="ENSSRHP00000015412.1"/>
    <property type="gene ID" value="ENSSRHG00000008572.1"/>
</dbReference>
<feature type="domain" description="VOC" evidence="11">
    <location>
        <begin position="18"/>
        <end position="116"/>
    </location>
</feature>
<comment type="pathway">
    <text evidence="2">Amino-acid degradation; L-phenylalanine degradation; acetoacetate and fumarate from L-phenylalanine: step 3/6.</text>
</comment>